<comment type="caution">
    <text evidence="6">The sequence shown here is derived from an EMBL/GenBank/DDBJ whole genome shotgun (WGS) entry which is preliminary data.</text>
</comment>
<dbReference type="PANTHER" id="PTHR10131">
    <property type="entry name" value="TNF RECEPTOR ASSOCIATED FACTOR"/>
    <property type="match status" value="1"/>
</dbReference>
<keyword evidence="1" id="KW-0479">Metal-binding</keyword>
<evidence type="ECO:0000259" key="5">
    <source>
        <dbReference type="PROSITE" id="PS50089"/>
    </source>
</evidence>
<dbReference type="Proteomes" id="UP001217089">
    <property type="component" value="Unassembled WGS sequence"/>
</dbReference>
<evidence type="ECO:0000256" key="3">
    <source>
        <dbReference type="ARBA" id="ARBA00022833"/>
    </source>
</evidence>
<dbReference type="SUPFAM" id="SSF57850">
    <property type="entry name" value="RING/U-box"/>
    <property type="match status" value="1"/>
</dbReference>
<keyword evidence="7" id="KW-1185">Reference proteome</keyword>
<name>A0ABQ9EWH7_TEGGR</name>
<dbReference type="InterPro" id="IPR018957">
    <property type="entry name" value="Znf_C3HC4_RING-type"/>
</dbReference>
<dbReference type="PROSITE" id="PS00518">
    <property type="entry name" value="ZF_RING_1"/>
    <property type="match status" value="1"/>
</dbReference>
<dbReference type="Pfam" id="PF00097">
    <property type="entry name" value="zf-C3HC4"/>
    <property type="match status" value="1"/>
</dbReference>
<dbReference type="PROSITE" id="PS50089">
    <property type="entry name" value="ZF_RING_2"/>
    <property type="match status" value="1"/>
</dbReference>
<feature type="domain" description="RING-type" evidence="5">
    <location>
        <begin position="19"/>
        <end position="54"/>
    </location>
</feature>
<dbReference type="Gene3D" id="3.30.40.10">
    <property type="entry name" value="Zinc/RING finger domain, C3HC4 (zinc finger)"/>
    <property type="match status" value="1"/>
</dbReference>
<dbReference type="InterPro" id="IPR013083">
    <property type="entry name" value="Znf_RING/FYVE/PHD"/>
</dbReference>
<dbReference type="EMBL" id="JARBDR010000657">
    <property type="protein sequence ID" value="KAJ8308686.1"/>
    <property type="molecule type" value="Genomic_DNA"/>
</dbReference>
<evidence type="ECO:0000313" key="7">
    <source>
        <dbReference type="Proteomes" id="UP001217089"/>
    </source>
</evidence>
<evidence type="ECO:0000313" key="6">
    <source>
        <dbReference type="EMBL" id="KAJ8308686.1"/>
    </source>
</evidence>
<evidence type="ECO:0000256" key="1">
    <source>
        <dbReference type="ARBA" id="ARBA00022723"/>
    </source>
</evidence>
<dbReference type="InterPro" id="IPR017907">
    <property type="entry name" value="Znf_RING_CS"/>
</dbReference>
<proteinExistence type="predicted"/>
<accession>A0ABQ9EWH7</accession>
<reference evidence="6 7" key="1">
    <citation type="submission" date="2022-12" db="EMBL/GenBank/DDBJ databases">
        <title>Chromosome-level genome of Tegillarca granosa.</title>
        <authorList>
            <person name="Kim J."/>
        </authorList>
    </citation>
    <scope>NUCLEOTIDE SEQUENCE [LARGE SCALE GENOMIC DNA]</scope>
    <source>
        <strain evidence="6">Teg-2019</strain>
        <tissue evidence="6">Adductor muscle</tissue>
    </source>
</reference>
<keyword evidence="3" id="KW-0862">Zinc</keyword>
<gene>
    <name evidence="6" type="ORF">KUTeg_013560</name>
</gene>
<organism evidence="6 7">
    <name type="scientific">Tegillarca granosa</name>
    <name type="common">Malaysian cockle</name>
    <name type="synonym">Anadara granosa</name>
    <dbReference type="NCBI Taxonomy" id="220873"/>
    <lineage>
        <taxon>Eukaryota</taxon>
        <taxon>Metazoa</taxon>
        <taxon>Spiralia</taxon>
        <taxon>Lophotrochozoa</taxon>
        <taxon>Mollusca</taxon>
        <taxon>Bivalvia</taxon>
        <taxon>Autobranchia</taxon>
        <taxon>Pteriomorphia</taxon>
        <taxon>Arcoida</taxon>
        <taxon>Arcoidea</taxon>
        <taxon>Arcidae</taxon>
        <taxon>Tegillarca</taxon>
    </lineage>
</organism>
<sequence>MTTAEIVTILKYVDKDLLCPKCKGVLRDPVQTNCSHRFCYTCAQYLIKEEVKCPAGERCSIVVKEGIRKDNYAKKKINKEKVSCSFKTNGCTDEILVKDIENHEFNCSYRGSIAEKKDHEICSGISTGPVIDMEEESGMQDQEVCSGRSTDNATDMKEEFSMQDHEEISSRNSDPVTNIEISRRNSDPVTNIEISRRNSDPVTTMEEESSMQVCLTNSSIFTIKVNFAVIFTAT</sequence>
<protein>
    <recommendedName>
        <fullName evidence="5">RING-type domain-containing protein</fullName>
    </recommendedName>
</protein>
<evidence type="ECO:0000256" key="4">
    <source>
        <dbReference type="PROSITE-ProRule" id="PRU00175"/>
    </source>
</evidence>
<keyword evidence="2 4" id="KW-0863">Zinc-finger</keyword>
<evidence type="ECO:0000256" key="2">
    <source>
        <dbReference type="ARBA" id="ARBA00022771"/>
    </source>
</evidence>
<dbReference type="InterPro" id="IPR001841">
    <property type="entry name" value="Znf_RING"/>
</dbReference>
<dbReference type="PANTHER" id="PTHR10131:SF94">
    <property type="entry name" value="TNF RECEPTOR-ASSOCIATED FACTOR 4"/>
    <property type="match status" value="1"/>
</dbReference>